<keyword evidence="5" id="KW-1185">Reference proteome</keyword>
<name>A0A1M4Y8N2_9HYPH</name>
<dbReference type="InterPro" id="IPR002694">
    <property type="entry name" value="Znf_CHC2"/>
</dbReference>
<gene>
    <name evidence="4" type="ORF">SAMN02745157_1450</name>
</gene>
<keyword evidence="4" id="KW-0547">Nucleotide-binding</keyword>
<dbReference type="EMBL" id="FQUP01000001">
    <property type="protein sequence ID" value="SHF01822.1"/>
    <property type="molecule type" value="Genomic_DNA"/>
</dbReference>
<dbReference type="GO" id="GO:0003899">
    <property type="term" value="F:DNA-directed RNA polymerase activity"/>
    <property type="evidence" value="ECO:0007669"/>
    <property type="project" value="InterPro"/>
</dbReference>
<evidence type="ECO:0000259" key="2">
    <source>
        <dbReference type="Pfam" id="PF01807"/>
    </source>
</evidence>
<dbReference type="Pfam" id="PF23639">
    <property type="entry name" value="DUF7146"/>
    <property type="match status" value="1"/>
</dbReference>
<feature type="domain" description="DUF7146" evidence="3">
    <location>
        <begin position="131"/>
        <end position="243"/>
    </location>
</feature>
<sequence>MTISDAMRAFVEEARAVSIDTEVSRRGLKLMRHGSELVGPCPVCGGRDRFSVNLRKGVFMCRQGGVAGDVIALVEYLDATDFLGACETLTGRPPPKGESRGPDPEELARREALRLAAEAERERGERDYREEERARMWRLWTAAAAVTDGSPVDRYLERRRLPLMRGVALKVIDSQPYFEGGSEIWRGPAMIAAIVDGAGTFSGAHLTWIDPVTFGKAEIVDPATGEVLPAKKVRGSMRGGHIPLSKPLAPCRLVIGEGIETVLSVRHAMQHVHGGGYDAATLYWSAVSLGNLGGRASETIPHPTLATTDKLGRRRRVKVPGPIPAEDSDGRPGLMPPEAIDEVIILGDGDSDRFTTEQHLARASARWKRAGRRIRIAFAPSGHDFNDVLRRTA</sequence>
<reference evidence="4 5" key="1">
    <citation type="submission" date="2016-11" db="EMBL/GenBank/DDBJ databases">
        <authorList>
            <person name="Jaros S."/>
            <person name="Januszkiewicz K."/>
            <person name="Wedrychowicz H."/>
        </authorList>
    </citation>
    <scope>NUCLEOTIDE SEQUENCE [LARGE SCALE GENOMIC DNA]</scope>
    <source>
        <strain evidence="4 5">DSM 19436</strain>
    </source>
</reference>
<dbReference type="InterPro" id="IPR055570">
    <property type="entry name" value="DUF7146"/>
</dbReference>
<dbReference type="SUPFAM" id="SSF57783">
    <property type="entry name" value="Zinc beta-ribbon"/>
    <property type="match status" value="1"/>
</dbReference>
<dbReference type="GO" id="GO:0008270">
    <property type="term" value="F:zinc ion binding"/>
    <property type="evidence" value="ECO:0007669"/>
    <property type="project" value="InterPro"/>
</dbReference>
<evidence type="ECO:0000259" key="3">
    <source>
        <dbReference type="Pfam" id="PF23639"/>
    </source>
</evidence>
<dbReference type="GO" id="GO:0003677">
    <property type="term" value="F:DNA binding"/>
    <property type="evidence" value="ECO:0007669"/>
    <property type="project" value="InterPro"/>
</dbReference>
<dbReference type="RefSeq" id="WP_084526917.1">
    <property type="nucleotide sequence ID" value="NZ_FQUP01000001.1"/>
</dbReference>
<dbReference type="InterPro" id="IPR036977">
    <property type="entry name" value="DNA_primase_Znf_CHC2"/>
</dbReference>
<dbReference type="Gene3D" id="3.90.580.10">
    <property type="entry name" value="Zinc finger, CHC2-type domain"/>
    <property type="match status" value="1"/>
</dbReference>
<evidence type="ECO:0000313" key="4">
    <source>
        <dbReference type="EMBL" id="SHF01822.1"/>
    </source>
</evidence>
<keyword evidence="4" id="KW-0347">Helicase</keyword>
<dbReference type="GO" id="GO:0004386">
    <property type="term" value="F:helicase activity"/>
    <property type="evidence" value="ECO:0007669"/>
    <property type="project" value="UniProtKB-KW"/>
</dbReference>
<feature type="region of interest" description="Disordered" evidence="1">
    <location>
        <begin position="88"/>
        <end position="107"/>
    </location>
</feature>
<proteinExistence type="predicted"/>
<keyword evidence="4" id="KW-0378">Hydrolase</keyword>
<dbReference type="Pfam" id="PF01807">
    <property type="entry name" value="Zn_ribbon_DnaG"/>
    <property type="match status" value="1"/>
</dbReference>
<dbReference type="STRING" id="1122133.SAMN02745157_1450"/>
<feature type="domain" description="Zinc finger CHC2-type" evidence="2">
    <location>
        <begin position="23"/>
        <end position="90"/>
    </location>
</feature>
<evidence type="ECO:0000256" key="1">
    <source>
        <dbReference type="SAM" id="MobiDB-lite"/>
    </source>
</evidence>
<dbReference type="GO" id="GO:0006260">
    <property type="term" value="P:DNA replication"/>
    <property type="evidence" value="ECO:0007669"/>
    <property type="project" value="InterPro"/>
</dbReference>
<feature type="compositionally biased region" description="Basic and acidic residues" evidence="1">
    <location>
        <begin position="95"/>
        <end position="107"/>
    </location>
</feature>
<dbReference type="Proteomes" id="UP000184485">
    <property type="component" value="Unassembled WGS sequence"/>
</dbReference>
<dbReference type="AlphaFoldDB" id="A0A1M4Y8N2"/>
<organism evidence="4 5">
    <name type="scientific">Kaistia soli DSM 19436</name>
    <dbReference type="NCBI Taxonomy" id="1122133"/>
    <lineage>
        <taxon>Bacteria</taxon>
        <taxon>Pseudomonadati</taxon>
        <taxon>Pseudomonadota</taxon>
        <taxon>Alphaproteobacteria</taxon>
        <taxon>Hyphomicrobiales</taxon>
        <taxon>Kaistiaceae</taxon>
        <taxon>Kaistia</taxon>
    </lineage>
</organism>
<protein>
    <submittedName>
        <fullName evidence="4">Zinc-binding domain of primase-helicase</fullName>
    </submittedName>
</protein>
<dbReference type="OrthoDB" id="9811157at2"/>
<keyword evidence="4" id="KW-0067">ATP-binding</keyword>
<accession>A0A1M4Y8N2</accession>
<evidence type="ECO:0000313" key="5">
    <source>
        <dbReference type="Proteomes" id="UP000184485"/>
    </source>
</evidence>